<dbReference type="EMBL" id="SLWM01000001">
    <property type="protein sequence ID" value="TCO31875.1"/>
    <property type="molecule type" value="Genomic_DNA"/>
</dbReference>
<name>A0ABY2BUF4_9ACTN</name>
<keyword evidence="2" id="KW-1185">Reference proteome</keyword>
<comment type="caution">
    <text evidence="1">The sequence shown here is derived from an EMBL/GenBank/DDBJ whole genome shotgun (WGS) entry which is preliminary data.</text>
</comment>
<evidence type="ECO:0000313" key="2">
    <source>
        <dbReference type="Proteomes" id="UP000295818"/>
    </source>
</evidence>
<protein>
    <submittedName>
        <fullName evidence="1">Uncharacterized protein</fullName>
    </submittedName>
</protein>
<evidence type="ECO:0000313" key="1">
    <source>
        <dbReference type="EMBL" id="TCO31875.1"/>
    </source>
</evidence>
<reference evidence="1 2" key="1">
    <citation type="journal article" date="2015" name="Stand. Genomic Sci.">
        <title>Genomic Encyclopedia of Bacterial and Archaeal Type Strains, Phase III: the genomes of soil and plant-associated and newly described type strains.</title>
        <authorList>
            <person name="Whitman W.B."/>
            <person name="Woyke T."/>
            <person name="Klenk H.P."/>
            <person name="Zhou Y."/>
            <person name="Lilburn T.G."/>
            <person name="Beck B.J."/>
            <person name="De Vos P."/>
            <person name="Vandamme P."/>
            <person name="Eisen J.A."/>
            <person name="Garrity G."/>
            <person name="Hugenholtz P."/>
            <person name="Kyrpides N.C."/>
        </authorList>
    </citation>
    <scope>NUCLEOTIDE SEQUENCE [LARGE SCALE GENOMIC DNA]</scope>
    <source>
        <strain evidence="1 2">VKM Ac-2538</strain>
    </source>
</reference>
<accession>A0ABY2BUF4</accession>
<proteinExistence type="predicted"/>
<dbReference type="RefSeq" id="WP_132187147.1">
    <property type="nucleotide sequence ID" value="NZ_SLWM01000001.1"/>
</dbReference>
<gene>
    <name evidence="1" type="ORF">EV644_101518</name>
</gene>
<sequence>MRRKDILYVDPSSDLIVSTDFSSSGEGAFTFEEQYRGPEELRRHSYDLTLPYSEVPVLGAFLVGRFGLEVLGDPAEQLVHCLEELITRGELSPAGGGSALRDQVFAWCEEAGLAPRRGGLDRHEVLLARGEASVELTINSYNRQIIFQECHGPVADRSGLYQLHLGHTTLGALIDVLEGRSPDPTPPEEVPAEGRLGKGLSRDDRLFAAFRAVAARGELELGEPGAVRDRAAGWLAAAGVTFQSYGSEWKTTLLKVHRQRNDCIFALRMTFDPERGAEGIRFTESYDYLPLADDPGREYAYTVQAPYDCLPALIAYFDQRLGRTGTGSPQTRLIDCFTALITRGDLGDNLPLRENHLRVGTWFEAAGAPTTTETWSWLNSD</sequence>
<organism evidence="1 2">
    <name type="scientific">Kribbella orskensis</name>
    <dbReference type="NCBI Taxonomy" id="2512216"/>
    <lineage>
        <taxon>Bacteria</taxon>
        <taxon>Bacillati</taxon>
        <taxon>Actinomycetota</taxon>
        <taxon>Actinomycetes</taxon>
        <taxon>Propionibacteriales</taxon>
        <taxon>Kribbellaceae</taxon>
        <taxon>Kribbella</taxon>
    </lineage>
</organism>
<dbReference type="Proteomes" id="UP000295818">
    <property type="component" value="Unassembled WGS sequence"/>
</dbReference>